<dbReference type="GO" id="GO:0072542">
    <property type="term" value="F:protein phosphatase activator activity"/>
    <property type="evidence" value="ECO:0007669"/>
    <property type="project" value="TreeGrafter"/>
</dbReference>
<evidence type="ECO:0000313" key="7">
    <source>
        <dbReference type="Proteomes" id="UP001374579"/>
    </source>
</evidence>
<dbReference type="GO" id="GO:0005654">
    <property type="term" value="C:nucleoplasm"/>
    <property type="evidence" value="ECO:0007669"/>
    <property type="project" value="TreeGrafter"/>
</dbReference>
<protein>
    <recommendedName>
        <fullName evidence="5">WH1 domain-containing protein</fullName>
    </recommendedName>
</protein>
<dbReference type="PROSITE" id="PS50229">
    <property type="entry name" value="WH1"/>
    <property type="match status" value="1"/>
</dbReference>
<feature type="compositionally biased region" description="Polar residues" evidence="4">
    <location>
        <begin position="732"/>
        <end position="750"/>
    </location>
</feature>
<keyword evidence="3" id="KW-0539">Nucleus</keyword>
<feature type="compositionally biased region" description="Acidic residues" evidence="4">
    <location>
        <begin position="818"/>
        <end position="835"/>
    </location>
</feature>
<feature type="region of interest" description="Disordered" evidence="4">
    <location>
        <begin position="732"/>
        <end position="847"/>
    </location>
</feature>
<dbReference type="InterPro" id="IPR000697">
    <property type="entry name" value="WH1/EVH1_dom"/>
</dbReference>
<dbReference type="GO" id="GO:0006974">
    <property type="term" value="P:DNA damage response"/>
    <property type="evidence" value="ECO:0007669"/>
    <property type="project" value="TreeGrafter"/>
</dbReference>
<evidence type="ECO:0000256" key="3">
    <source>
        <dbReference type="ARBA" id="ARBA00023242"/>
    </source>
</evidence>
<accession>A0AAN9BG19</accession>
<feature type="domain" description="WH1" evidence="5">
    <location>
        <begin position="1"/>
        <end position="104"/>
    </location>
</feature>
<dbReference type="InterPro" id="IPR011989">
    <property type="entry name" value="ARM-like"/>
</dbReference>
<dbReference type="EMBL" id="JBAMIC010000008">
    <property type="protein sequence ID" value="KAK7104451.1"/>
    <property type="molecule type" value="Genomic_DNA"/>
</dbReference>
<reference evidence="6 7" key="1">
    <citation type="submission" date="2024-02" db="EMBL/GenBank/DDBJ databases">
        <title>Chromosome-scale genome assembly of the rough periwinkle Littorina saxatilis.</title>
        <authorList>
            <person name="De Jode A."/>
            <person name="Faria R."/>
            <person name="Formenti G."/>
            <person name="Sims Y."/>
            <person name="Smith T.P."/>
            <person name="Tracey A."/>
            <person name="Wood J.M.D."/>
            <person name="Zagrodzka Z.B."/>
            <person name="Johannesson K."/>
            <person name="Butlin R.K."/>
            <person name="Leder E.H."/>
        </authorList>
    </citation>
    <scope>NUCLEOTIDE SEQUENCE [LARGE SCALE GENOMIC DNA]</scope>
    <source>
        <strain evidence="6">Snail1</strain>
        <tissue evidence="6">Muscle</tissue>
    </source>
</reference>
<dbReference type="InterPro" id="IPR011993">
    <property type="entry name" value="PH-like_dom_sf"/>
</dbReference>
<dbReference type="InterPro" id="IPR016024">
    <property type="entry name" value="ARM-type_fold"/>
</dbReference>
<organism evidence="6 7">
    <name type="scientific">Littorina saxatilis</name>
    <dbReference type="NCBI Taxonomy" id="31220"/>
    <lineage>
        <taxon>Eukaryota</taxon>
        <taxon>Metazoa</taxon>
        <taxon>Spiralia</taxon>
        <taxon>Lophotrochozoa</taxon>
        <taxon>Mollusca</taxon>
        <taxon>Gastropoda</taxon>
        <taxon>Caenogastropoda</taxon>
        <taxon>Littorinimorpha</taxon>
        <taxon>Littorinoidea</taxon>
        <taxon>Littorinidae</taxon>
        <taxon>Littorina</taxon>
    </lineage>
</organism>
<dbReference type="InterPro" id="IPR055236">
    <property type="entry name" value="EVH1_PP4R3"/>
</dbReference>
<dbReference type="GO" id="GO:0030289">
    <property type="term" value="C:protein phosphatase 4 complex"/>
    <property type="evidence" value="ECO:0007669"/>
    <property type="project" value="TreeGrafter"/>
</dbReference>
<comment type="similarity">
    <text evidence="2">Belongs to the SMEK family.</text>
</comment>
<dbReference type="Proteomes" id="UP001374579">
    <property type="component" value="Unassembled WGS sequence"/>
</dbReference>
<dbReference type="Gene3D" id="1.25.10.10">
    <property type="entry name" value="Leucine-rich Repeat Variant"/>
    <property type="match status" value="1"/>
</dbReference>
<dbReference type="Pfam" id="PF04802">
    <property type="entry name" value="PP4R3"/>
    <property type="match status" value="1"/>
</dbReference>
<dbReference type="SUPFAM" id="SSF48371">
    <property type="entry name" value="ARM repeat"/>
    <property type="match status" value="1"/>
</dbReference>
<dbReference type="InterPro" id="IPR051137">
    <property type="entry name" value="PP4R3-like"/>
</dbReference>
<dbReference type="SUPFAM" id="SSF50729">
    <property type="entry name" value="PH domain-like"/>
    <property type="match status" value="1"/>
</dbReference>
<dbReference type="PANTHER" id="PTHR23318:SF0">
    <property type="entry name" value="SERINE_THREONINE-PROTEIN PHOSPHATASE 4 REGULATORY SUBUNIT 3"/>
    <property type="match status" value="1"/>
</dbReference>
<evidence type="ECO:0000256" key="2">
    <source>
        <dbReference type="ARBA" id="ARBA00008809"/>
    </source>
</evidence>
<dbReference type="InterPro" id="IPR006887">
    <property type="entry name" value="P4R3-like_central_dom"/>
</dbReference>
<dbReference type="FunFam" id="2.30.29.30:FF:000051">
    <property type="entry name" value="Serine/threonine-protein phosphatase 4 regulatory subunit 3B"/>
    <property type="match status" value="1"/>
</dbReference>
<sequence>MTDTRRRVKLYMLNEDRQWDDRGTGHVSSAYVERLRGMSLLVRSETDGSILLESKIQPDTAYQKQQETLIVWSEADNYDLALSFQEKAGCDEIWEKICQVQGKDPSVDITQDVVEESEDERFDDMPDAAPPIELPPCELSKLEEISELFSSVLPSPIRREKLAVAIENDGYIKKLIDLFHMCEDLENMEGLHHLFDIFKSVFLLNKNALFEIMFSDDVIFDIVGIMEYDPALTQPAKHRDYLRHKAKFKEVVPMSNFELENKIHQTYRVQYIQEVILPTPSVFEENMLSSLSSFVFFNKVEIVSMIQEDVKFLTTLFAQLTEDDTSDEHRRDLVMFLKEFCTFSQTLQQPSRENFFKTLSNLGILSTIEIILGLDDERMRSAAIDIFSYIVEFSPSMVREFIVQETQNQDDDDILINLVIEQMINDTDPELGGAMQLMGILRLLLDPENMLATANKTEKTEFLSFFYKHSMHVLTAPLFANTADEKPSRDDYQTAQLLSLILELLSFCVEHHTYHIKNYVISKDLLRRVLVLLGSRHSFLVLCALRFMRKIVGLKEEFYNRYIIKGNLFQPIVNLFLRNGDRYNLLNSALIELFEFIRVEDIKTLSTHVVENFQKELEGVKYVKTFETLKLRYDQQQDRLKDRMNIEGRHAASLMRNSRFRRDVRTLDEEEELWFDQDEDAEDSDGPPQMSDLLKHKLEADLDNIQKIWEHKKAKEQGEVRDVSQRLMHKSTPININLKTGSNSPLSNLLGTTPTSPGSPGSPASPGSPGSPGSPDSPSSPGRLCPTPHTSPVTTTPKPADKTNAVTKKPGLRGLVDYPDEDSEEEEEEEEDDDVIAPSPKRPRIGT</sequence>
<evidence type="ECO:0000313" key="6">
    <source>
        <dbReference type="EMBL" id="KAK7104451.1"/>
    </source>
</evidence>
<evidence type="ECO:0000256" key="4">
    <source>
        <dbReference type="SAM" id="MobiDB-lite"/>
    </source>
</evidence>
<name>A0AAN9BG19_9CAEN</name>
<gene>
    <name evidence="6" type="ORF">V1264_019168</name>
</gene>
<feature type="compositionally biased region" description="Low complexity" evidence="4">
    <location>
        <begin position="751"/>
        <end position="798"/>
    </location>
</feature>
<dbReference type="PANTHER" id="PTHR23318">
    <property type="entry name" value="ATP SYNTHASE GAMMA-RELATED"/>
    <property type="match status" value="1"/>
</dbReference>
<evidence type="ECO:0000256" key="1">
    <source>
        <dbReference type="ARBA" id="ARBA00004123"/>
    </source>
</evidence>
<dbReference type="Pfam" id="PF22972">
    <property type="entry name" value="EVH1_PP4R3"/>
    <property type="match status" value="1"/>
</dbReference>
<dbReference type="Gene3D" id="2.30.29.30">
    <property type="entry name" value="Pleckstrin-homology domain (PH domain)/Phosphotyrosine-binding domain (PTB)"/>
    <property type="match status" value="1"/>
</dbReference>
<comment type="subcellular location">
    <subcellularLocation>
        <location evidence="1">Nucleus</location>
    </subcellularLocation>
</comment>
<comment type="caution">
    <text evidence="6">The sequence shown here is derived from an EMBL/GenBank/DDBJ whole genome shotgun (WGS) entry which is preliminary data.</text>
</comment>
<dbReference type="AlphaFoldDB" id="A0AAN9BG19"/>
<evidence type="ECO:0000259" key="5">
    <source>
        <dbReference type="PROSITE" id="PS50229"/>
    </source>
</evidence>
<keyword evidence="7" id="KW-1185">Reference proteome</keyword>
<proteinExistence type="inferred from homology"/>